<dbReference type="KEGG" id="ksk:KSE_44610"/>
<protein>
    <submittedName>
        <fullName evidence="2">Putative autoregulator biosynthesis enzyme</fullName>
    </submittedName>
</protein>
<dbReference type="eggNOG" id="COG0451">
    <property type="taxonomic scope" value="Bacteria"/>
</dbReference>
<dbReference type="InterPro" id="IPR050177">
    <property type="entry name" value="Lipid_A_modif_metabolic_enz"/>
</dbReference>
<gene>
    <name evidence="2" type="primary">ksbS5</name>
    <name evidence="2" type="ordered locus">KSE_44610</name>
</gene>
<keyword evidence="3" id="KW-1185">Reference proteome</keyword>
<proteinExistence type="predicted"/>
<dbReference type="EMBL" id="AP010968">
    <property type="protein sequence ID" value="BAJ30244.1"/>
    <property type="molecule type" value="Genomic_DNA"/>
</dbReference>
<dbReference type="PANTHER" id="PTHR43245:SF52">
    <property type="entry name" value="NAD-DEPENDENT EPIMERASE_DEHYDRATASE"/>
    <property type="match status" value="1"/>
</dbReference>
<organism evidence="2 3">
    <name type="scientific">Kitasatospora setae (strain ATCC 33774 / DSM 43861 / JCM 3304 / KCC A-0304 / NBRC 14216 / KM-6054)</name>
    <name type="common">Streptomyces setae</name>
    <dbReference type="NCBI Taxonomy" id="452652"/>
    <lineage>
        <taxon>Bacteria</taxon>
        <taxon>Bacillati</taxon>
        <taxon>Actinomycetota</taxon>
        <taxon>Actinomycetes</taxon>
        <taxon>Kitasatosporales</taxon>
        <taxon>Streptomycetaceae</taxon>
        <taxon>Kitasatospora</taxon>
    </lineage>
</organism>
<evidence type="ECO:0000313" key="2">
    <source>
        <dbReference type="EMBL" id="BAJ30244.1"/>
    </source>
</evidence>
<dbReference type="PATRIC" id="fig|452652.3.peg.4447"/>
<name>E4NFG4_KITSK</name>
<feature type="domain" description="NAD-dependent epimerase/dehydratase" evidence="1">
    <location>
        <begin position="13"/>
        <end position="176"/>
    </location>
</feature>
<dbReference type="Gene3D" id="3.40.50.720">
    <property type="entry name" value="NAD(P)-binding Rossmann-like Domain"/>
    <property type="match status" value="1"/>
</dbReference>
<dbReference type="Pfam" id="PF01370">
    <property type="entry name" value="Epimerase"/>
    <property type="match status" value="1"/>
</dbReference>
<dbReference type="SUPFAM" id="SSF51735">
    <property type="entry name" value="NAD(P)-binding Rossmann-fold domains"/>
    <property type="match status" value="1"/>
</dbReference>
<evidence type="ECO:0000313" key="3">
    <source>
        <dbReference type="Proteomes" id="UP000007076"/>
    </source>
</evidence>
<dbReference type="InterPro" id="IPR001509">
    <property type="entry name" value="Epimerase_deHydtase"/>
</dbReference>
<dbReference type="InterPro" id="IPR036291">
    <property type="entry name" value="NAD(P)-bd_dom_sf"/>
</dbReference>
<dbReference type="AlphaFoldDB" id="E4NFG4"/>
<evidence type="ECO:0000259" key="1">
    <source>
        <dbReference type="Pfam" id="PF01370"/>
    </source>
</evidence>
<dbReference type="RefSeq" id="WP_014137544.1">
    <property type="nucleotide sequence ID" value="NC_016109.1"/>
</dbReference>
<dbReference type="HOGENOM" id="CLU_007383_6_1_11"/>
<dbReference type="Proteomes" id="UP000007076">
    <property type="component" value="Chromosome"/>
</dbReference>
<accession>E4NFG4</accession>
<dbReference type="PANTHER" id="PTHR43245">
    <property type="entry name" value="BIFUNCTIONAL POLYMYXIN RESISTANCE PROTEIN ARNA"/>
    <property type="match status" value="1"/>
</dbReference>
<reference evidence="2 3" key="1">
    <citation type="journal article" date="2010" name="DNA Res.">
        <title>Genome sequence of Kitasatospora setae NBRC 14216T: an evolutionary snapshot of the family Streptomycetaceae.</title>
        <authorList>
            <person name="Ichikawa N."/>
            <person name="Oguchi A."/>
            <person name="Ikeda H."/>
            <person name="Ishikawa J."/>
            <person name="Kitani S."/>
            <person name="Watanabe Y."/>
            <person name="Nakamura S."/>
            <person name="Katano Y."/>
            <person name="Kishi E."/>
            <person name="Sasagawa M."/>
            <person name="Ankai A."/>
            <person name="Fukui S."/>
            <person name="Hashimoto Y."/>
            <person name="Kamata S."/>
            <person name="Otoguro M."/>
            <person name="Tanikawa S."/>
            <person name="Nihira T."/>
            <person name="Horinouchi S."/>
            <person name="Ohnishi Y."/>
            <person name="Hayakawa M."/>
            <person name="Kuzuyama T."/>
            <person name="Arisawa A."/>
            <person name="Nomoto F."/>
            <person name="Miura H."/>
            <person name="Takahashi Y."/>
            <person name="Fujita N."/>
        </authorList>
    </citation>
    <scope>NUCLEOTIDE SEQUENCE [LARGE SCALE GENOMIC DNA]</scope>
    <source>
        <strain evidence="3">ATCC 33774 / DSM 43861 / JCM 3304 / KCC A-0304 / NBRC 14216 / KM-6054</strain>
    </source>
</reference>
<sequence length="320" mass="33353">MNAPGPRPPGRTLITGAAGFLGSHVARAAARHGGALVLAAHHRRPAPPSAAGVVVRADLGDPASLRGLCDGVQVLLHCASAVGGSPERNRAVNALGTAALLAEAARAGVERVVYVSTASVYGRGRYLGERPEQLTRRPGSPTSRTRAEAEEAVLAYGGTVLRPHLVYGPGDRWVVPGLRRLLARLAVTPTGWRTRHSVIAADELGTLVAAVGHAPAGRLRSPVYHLAHPEPVPAAALLAAAARCGPRPPSAPLTLEQARARVAADPAAAHALAMLADDHWFDSTPLWTDLGRRPGRAPGTDLTQFKEWYPWSTPSSDAAA</sequence>
<dbReference type="STRING" id="452652.KSE_44610"/>